<feature type="domain" description="Ig-like" evidence="1">
    <location>
        <begin position="140"/>
        <end position="231"/>
    </location>
</feature>
<dbReference type="PANTHER" id="PTHR46484:SF7">
    <property type="entry name" value="MYELIN-ASSOCIATED GLYCOPROTEIN-LIKE-RELATED"/>
    <property type="match status" value="1"/>
</dbReference>
<dbReference type="SUPFAM" id="SSF48726">
    <property type="entry name" value="Immunoglobulin"/>
    <property type="match status" value="2"/>
</dbReference>
<dbReference type="Proteomes" id="UP000472267">
    <property type="component" value="Chromosome 11"/>
</dbReference>
<dbReference type="Ensembl" id="ENSSFAT00005012097.1">
    <property type="protein sequence ID" value="ENSSFAP00005011606.1"/>
    <property type="gene ID" value="ENSSFAG00005006478.1"/>
</dbReference>
<organism evidence="2 3">
    <name type="scientific">Salarias fasciatus</name>
    <name type="common">Jewelled blenny</name>
    <name type="synonym">Blennius fasciatus</name>
    <dbReference type="NCBI Taxonomy" id="181472"/>
    <lineage>
        <taxon>Eukaryota</taxon>
        <taxon>Metazoa</taxon>
        <taxon>Chordata</taxon>
        <taxon>Craniata</taxon>
        <taxon>Vertebrata</taxon>
        <taxon>Euteleostomi</taxon>
        <taxon>Actinopterygii</taxon>
        <taxon>Neopterygii</taxon>
        <taxon>Teleostei</taxon>
        <taxon>Neoteleostei</taxon>
        <taxon>Acanthomorphata</taxon>
        <taxon>Ovalentaria</taxon>
        <taxon>Blenniimorphae</taxon>
        <taxon>Blenniiformes</taxon>
        <taxon>Blennioidei</taxon>
        <taxon>Blenniidae</taxon>
        <taxon>Salariinae</taxon>
        <taxon>Salarias</taxon>
    </lineage>
</organism>
<accession>A0A672FXT7</accession>
<proteinExistence type="predicted"/>
<dbReference type="OMA" id="NCTATFW"/>
<evidence type="ECO:0000313" key="3">
    <source>
        <dbReference type="Proteomes" id="UP000472267"/>
    </source>
</evidence>
<dbReference type="PROSITE" id="PS50835">
    <property type="entry name" value="IG_LIKE"/>
    <property type="match status" value="1"/>
</dbReference>
<reference evidence="2" key="3">
    <citation type="submission" date="2025-09" db="UniProtKB">
        <authorList>
            <consortium name="Ensembl"/>
        </authorList>
    </citation>
    <scope>IDENTIFICATION</scope>
</reference>
<dbReference type="InterPro" id="IPR036179">
    <property type="entry name" value="Ig-like_dom_sf"/>
</dbReference>
<evidence type="ECO:0000313" key="2">
    <source>
        <dbReference type="Ensembl" id="ENSSFAP00005011606.1"/>
    </source>
</evidence>
<dbReference type="AlphaFoldDB" id="A0A672FXT7"/>
<evidence type="ECO:0000259" key="1">
    <source>
        <dbReference type="PROSITE" id="PS50835"/>
    </source>
</evidence>
<dbReference type="InterPro" id="IPR013783">
    <property type="entry name" value="Ig-like_fold"/>
</dbReference>
<dbReference type="InParanoid" id="A0A672FXT7"/>
<dbReference type="InterPro" id="IPR007110">
    <property type="entry name" value="Ig-like_dom"/>
</dbReference>
<sequence length="292" mass="32051">MRFRCVEAGRHGKHVGLRMLSPFDVLAADVPIKFSALTRSCVVIPCTFQDDDHVPMTRGIWAKKNGDIVYHNGQSQVVDHFKGRTRIQGNLQEGHCSLEIDDIKPFDNGPFCFHAEKRDDKYKFNNSCVFVLMRASPDEPAMTPVPAEADAGSTLTVSCSVAHTCPSHPPVFSWSVPNLTSAVSHTMTSRGVWEMTSTISFVAAGGDGVHSLNCTATFWGGKQQTSVVNLSVKGERTTLSCPGYLTPAGHSRHFVCFFVFLTCVSFITRVTNVPVSRCHGNILKTKSFHVIC</sequence>
<reference evidence="2" key="1">
    <citation type="submission" date="2019-06" db="EMBL/GenBank/DDBJ databases">
        <authorList>
            <consortium name="Wellcome Sanger Institute Data Sharing"/>
        </authorList>
    </citation>
    <scope>NUCLEOTIDE SEQUENCE [LARGE SCALE GENOMIC DNA]</scope>
</reference>
<name>A0A672FXT7_SALFA</name>
<dbReference type="PANTHER" id="PTHR46484">
    <property type="entry name" value="SI:CH211-171H4.5-RELATED"/>
    <property type="match status" value="1"/>
</dbReference>
<protein>
    <submittedName>
        <fullName evidence="2">Si:dkey-238d18.7</fullName>
    </submittedName>
</protein>
<keyword evidence="3" id="KW-1185">Reference proteome</keyword>
<reference evidence="2" key="2">
    <citation type="submission" date="2025-08" db="UniProtKB">
        <authorList>
            <consortium name="Ensembl"/>
        </authorList>
    </citation>
    <scope>IDENTIFICATION</scope>
</reference>
<dbReference type="Gene3D" id="2.60.40.10">
    <property type="entry name" value="Immunoglobulins"/>
    <property type="match status" value="2"/>
</dbReference>